<sequence>MRINASLFFKRVSYCFCQAEKFYVHDETNKTYIKFKEIVDEMDITFYNLIKKRIEIANCFIYTYSIIIEKATNYWDKNDNLTDEEYKKFDKEIKELVGEFKNFEFKKTVEECKRDWLTKEGKEEILREPRKFLTYKHAQYLKNYLNNNQKEKEKLIKSFKSKAILASLIINDDYFIHLDKELKLNVLEGKWILVKQNC</sequence>
<keyword evidence="2" id="KW-1185">Reference proteome</keyword>
<comment type="caution">
    <text evidence="1">The sequence shown here is derived from an EMBL/GenBank/DDBJ whole genome shotgun (WGS) entry which is preliminary data.</text>
</comment>
<accession>A0ACB0YGW4</accession>
<proteinExistence type="predicted"/>
<dbReference type="EMBL" id="CAVMJV010000012">
    <property type="protein sequence ID" value="CAK5046515.1"/>
    <property type="molecule type" value="Genomic_DNA"/>
</dbReference>
<gene>
    <name evidence="1" type="ORF">MENTE1834_LOCUS12100</name>
</gene>
<evidence type="ECO:0000313" key="1">
    <source>
        <dbReference type="EMBL" id="CAK5046515.1"/>
    </source>
</evidence>
<protein>
    <submittedName>
        <fullName evidence="1">Uncharacterized protein</fullName>
    </submittedName>
</protein>
<organism evidence="1 2">
    <name type="scientific">Meloidogyne enterolobii</name>
    <name type="common">Root-knot nematode worm</name>
    <name type="synonym">Meloidogyne mayaguensis</name>
    <dbReference type="NCBI Taxonomy" id="390850"/>
    <lineage>
        <taxon>Eukaryota</taxon>
        <taxon>Metazoa</taxon>
        <taxon>Ecdysozoa</taxon>
        <taxon>Nematoda</taxon>
        <taxon>Chromadorea</taxon>
        <taxon>Rhabditida</taxon>
        <taxon>Tylenchina</taxon>
        <taxon>Tylenchomorpha</taxon>
        <taxon>Tylenchoidea</taxon>
        <taxon>Meloidogynidae</taxon>
        <taxon>Meloidogyninae</taxon>
        <taxon>Meloidogyne</taxon>
    </lineage>
</organism>
<dbReference type="Proteomes" id="UP001497535">
    <property type="component" value="Unassembled WGS sequence"/>
</dbReference>
<reference evidence="1" key="1">
    <citation type="submission" date="2023-11" db="EMBL/GenBank/DDBJ databases">
        <authorList>
            <person name="Poullet M."/>
        </authorList>
    </citation>
    <scope>NUCLEOTIDE SEQUENCE</scope>
    <source>
        <strain evidence="1">E1834</strain>
    </source>
</reference>
<name>A0ACB0YGW4_MELEN</name>
<evidence type="ECO:0000313" key="2">
    <source>
        <dbReference type="Proteomes" id="UP001497535"/>
    </source>
</evidence>